<protein>
    <submittedName>
        <fullName evidence="1">Addiction module antidote protein, HigA family</fullName>
    </submittedName>
</protein>
<dbReference type="AlphaFoldDB" id="A0A1H3VTT6"/>
<accession>A0A1H3VTT6</accession>
<dbReference type="EMBL" id="FNQY01000001">
    <property type="protein sequence ID" value="SDZ78197.1"/>
    <property type="molecule type" value="Genomic_DNA"/>
</dbReference>
<sequence length="84" mass="9519">MLSELEIVKGIHPGLILQRELLIRNIAQGQLARSIQVAPKIIDAIIDGKMDMNIDLSMRIEEALGLEEGYLMTLQVFFDIKKKK</sequence>
<organism evidence="1 2">
    <name type="scientific">Arachidicoccus rhizosphaerae</name>
    <dbReference type="NCBI Taxonomy" id="551991"/>
    <lineage>
        <taxon>Bacteria</taxon>
        <taxon>Pseudomonadati</taxon>
        <taxon>Bacteroidota</taxon>
        <taxon>Chitinophagia</taxon>
        <taxon>Chitinophagales</taxon>
        <taxon>Chitinophagaceae</taxon>
        <taxon>Arachidicoccus</taxon>
    </lineage>
</organism>
<dbReference type="RefSeq" id="WP_211481716.1">
    <property type="nucleotide sequence ID" value="NZ_FNQY01000001.1"/>
</dbReference>
<dbReference type="GO" id="GO:0003677">
    <property type="term" value="F:DNA binding"/>
    <property type="evidence" value="ECO:0007669"/>
    <property type="project" value="InterPro"/>
</dbReference>
<dbReference type="Gene3D" id="1.10.260.40">
    <property type="entry name" value="lambda repressor-like DNA-binding domains"/>
    <property type="match status" value="1"/>
</dbReference>
<name>A0A1H3VTT6_9BACT</name>
<proteinExistence type="predicted"/>
<dbReference type="SUPFAM" id="SSF47413">
    <property type="entry name" value="lambda repressor-like DNA-binding domains"/>
    <property type="match status" value="1"/>
</dbReference>
<dbReference type="InterPro" id="IPR010982">
    <property type="entry name" value="Lambda_DNA-bd_dom_sf"/>
</dbReference>
<gene>
    <name evidence="1" type="ORF">SAMN05192529_101448</name>
</gene>
<reference evidence="1 2" key="1">
    <citation type="submission" date="2016-10" db="EMBL/GenBank/DDBJ databases">
        <authorList>
            <person name="de Groot N.N."/>
        </authorList>
    </citation>
    <scope>NUCLEOTIDE SEQUENCE [LARGE SCALE GENOMIC DNA]</scope>
    <source>
        <strain evidence="1 2">Vu-144</strain>
    </source>
</reference>
<dbReference type="STRING" id="551991.SAMN05192529_101448"/>
<evidence type="ECO:0000313" key="1">
    <source>
        <dbReference type="EMBL" id="SDZ78197.1"/>
    </source>
</evidence>
<dbReference type="Proteomes" id="UP000199041">
    <property type="component" value="Unassembled WGS sequence"/>
</dbReference>
<evidence type="ECO:0000313" key="2">
    <source>
        <dbReference type="Proteomes" id="UP000199041"/>
    </source>
</evidence>
<keyword evidence="2" id="KW-1185">Reference proteome</keyword>